<dbReference type="AlphaFoldDB" id="K5WCM1"/>
<organism evidence="2 3">
    <name type="scientific">Phanerochaete carnosa (strain HHB-10118-sp)</name>
    <name type="common">White-rot fungus</name>
    <name type="synonym">Peniophora carnosa</name>
    <dbReference type="NCBI Taxonomy" id="650164"/>
    <lineage>
        <taxon>Eukaryota</taxon>
        <taxon>Fungi</taxon>
        <taxon>Dikarya</taxon>
        <taxon>Basidiomycota</taxon>
        <taxon>Agaricomycotina</taxon>
        <taxon>Agaricomycetes</taxon>
        <taxon>Polyporales</taxon>
        <taxon>Phanerochaetaceae</taxon>
        <taxon>Phanerochaete</taxon>
    </lineage>
</organism>
<proteinExistence type="predicted"/>
<evidence type="ECO:0000313" key="2">
    <source>
        <dbReference type="EMBL" id="EKM56754.1"/>
    </source>
</evidence>
<protein>
    <recommendedName>
        <fullName evidence="1">AB hydrolase-1 domain-containing protein</fullName>
    </recommendedName>
</protein>
<dbReference type="InterPro" id="IPR029058">
    <property type="entry name" value="AB_hydrolase_fold"/>
</dbReference>
<dbReference type="Gene3D" id="3.40.50.1820">
    <property type="entry name" value="alpha/beta hydrolase"/>
    <property type="match status" value="1"/>
</dbReference>
<dbReference type="EMBL" id="JH930471">
    <property type="protein sequence ID" value="EKM56754.1"/>
    <property type="molecule type" value="Genomic_DNA"/>
</dbReference>
<dbReference type="PANTHER" id="PTHR43798">
    <property type="entry name" value="MONOACYLGLYCEROL LIPASE"/>
    <property type="match status" value="1"/>
</dbReference>
<dbReference type="SUPFAM" id="SSF53474">
    <property type="entry name" value="alpha/beta-Hydrolases"/>
    <property type="match status" value="1"/>
</dbReference>
<evidence type="ECO:0000313" key="3">
    <source>
        <dbReference type="Proteomes" id="UP000008370"/>
    </source>
</evidence>
<dbReference type="STRING" id="650164.K5WCM1"/>
<dbReference type="Proteomes" id="UP000008370">
    <property type="component" value="Unassembled WGS sequence"/>
</dbReference>
<dbReference type="KEGG" id="pco:PHACADRAFT_141668"/>
<dbReference type="GO" id="GO:0047372">
    <property type="term" value="F:monoacylglycerol lipase activity"/>
    <property type="evidence" value="ECO:0007669"/>
    <property type="project" value="TreeGrafter"/>
</dbReference>
<dbReference type="HOGENOM" id="CLU_032490_0_0_1"/>
<feature type="domain" description="AB hydrolase-1" evidence="1">
    <location>
        <begin position="45"/>
        <end position="330"/>
    </location>
</feature>
<dbReference type="GeneID" id="18908526"/>
<evidence type="ECO:0000259" key="1">
    <source>
        <dbReference type="Pfam" id="PF12697"/>
    </source>
</evidence>
<dbReference type="InParanoid" id="K5WCM1"/>
<keyword evidence="3" id="KW-1185">Reference proteome</keyword>
<sequence>MTMYTTSLNYESYIFDSRPRYPLLITAKRYWHPEHCSTETDAVTLILAHGAGFHKEHWEPTLEHVYERLKEPENAFGVKVREAWSIECPNHGDAAVLNEDALTWGYLPTFSWEEYARSIHAVLTGLGQGIDVDFSRRRLVGVGHSMGAIALMLADTYFPTLKFASLILVGPALLHKLHPGELQPDPATPAAKRRDIWPSREEALKALQSRPPFKTWDPRILELYVEHGMRELPTAVYPDKADGVTLKCPRKQEVACYLSDIGRARAYNYLHHLCVTLPVHIIFGTINDLFSVAHQYILTVAAKEKYATVSKVDGAGHLVPQMQPKGLADAVFAAMRHDISTSFVPGSSLSSKL</sequence>
<dbReference type="Pfam" id="PF12697">
    <property type="entry name" value="Abhydrolase_6"/>
    <property type="match status" value="1"/>
</dbReference>
<name>K5WCM1_PHACS</name>
<reference evidence="2 3" key="1">
    <citation type="journal article" date="2012" name="BMC Genomics">
        <title>Comparative genomics of the white-rot fungi, Phanerochaete carnosa and P. chrysosporium, to elucidate the genetic basis of the distinct wood types they colonize.</title>
        <authorList>
            <person name="Suzuki H."/>
            <person name="MacDonald J."/>
            <person name="Syed K."/>
            <person name="Salamov A."/>
            <person name="Hori C."/>
            <person name="Aerts A."/>
            <person name="Henrissat B."/>
            <person name="Wiebenga A."/>
            <person name="vanKuyk P.A."/>
            <person name="Barry K."/>
            <person name="Lindquist E."/>
            <person name="LaButti K."/>
            <person name="Lapidus A."/>
            <person name="Lucas S."/>
            <person name="Coutinho P."/>
            <person name="Gong Y."/>
            <person name="Samejima M."/>
            <person name="Mahadevan R."/>
            <person name="Abou-Zaid M."/>
            <person name="de Vries R.P."/>
            <person name="Igarashi K."/>
            <person name="Yadav J.S."/>
            <person name="Grigoriev I.V."/>
            <person name="Master E.R."/>
        </authorList>
    </citation>
    <scope>NUCLEOTIDE SEQUENCE [LARGE SCALE GENOMIC DNA]</scope>
    <source>
        <strain evidence="2 3">HHB-10118-sp</strain>
    </source>
</reference>
<dbReference type="RefSeq" id="XP_007394589.1">
    <property type="nucleotide sequence ID" value="XM_007394527.1"/>
</dbReference>
<gene>
    <name evidence="2" type="ORF">PHACADRAFT_141668</name>
</gene>
<dbReference type="GO" id="GO:0046464">
    <property type="term" value="P:acylglycerol catabolic process"/>
    <property type="evidence" value="ECO:0007669"/>
    <property type="project" value="TreeGrafter"/>
</dbReference>
<dbReference type="InterPro" id="IPR000073">
    <property type="entry name" value="AB_hydrolase_1"/>
</dbReference>
<dbReference type="InterPro" id="IPR050266">
    <property type="entry name" value="AB_hydrolase_sf"/>
</dbReference>
<dbReference type="OrthoDB" id="94039at2759"/>
<dbReference type="GO" id="GO:0016020">
    <property type="term" value="C:membrane"/>
    <property type="evidence" value="ECO:0007669"/>
    <property type="project" value="TreeGrafter"/>
</dbReference>
<accession>K5WCM1</accession>
<dbReference type="PANTHER" id="PTHR43798:SF5">
    <property type="entry name" value="MONOACYLGLYCEROL LIPASE ABHD6"/>
    <property type="match status" value="1"/>
</dbReference>